<dbReference type="InterPro" id="IPR020846">
    <property type="entry name" value="MFS_dom"/>
</dbReference>
<dbReference type="Proteomes" id="UP001500742">
    <property type="component" value="Unassembled WGS sequence"/>
</dbReference>
<dbReference type="PANTHER" id="PTHR23505">
    <property type="entry name" value="SPINSTER"/>
    <property type="match status" value="1"/>
</dbReference>
<dbReference type="InterPro" id="IPR011701">
    <property type="entry name" value="MFS"/>
</dbReference>
<dbReference type="InterPro" id="IPR036259">
    <property type="entry name" value="MFS_trans_sf"/>
</dbReference>
<accession>A0ABP7R160</accession>
<evidence type="ECO:0000256" key="2">
    <source>
        <dbReference type="ARBA" id="ARBA00022448"/>
    </source>
</evidence>
<dbReference type="InterPro" id="IPR044770">
    <property type="entry name" value="MFS_spinster-like"/>
</dbReference>
<evidence type="ECO:0000256" key="6">
    <source>
        <dbReference type="SAM" id="Phobius"/>
    </source>
</evidence>
<reference evidence="9" key="1">
    <citation type="journal article" date="2019" name="Int. J. Syst. Evol. Microbiol.">
        <title>The Global Catalogue of Microorganisms (GCM) 10K type strain sequencing project: providing services to taxonomists for standard genome sequencing and annotation.</title>
        <authorList>
            <consortium name="The Broad Institute Genomics Platform"/>
            <consortium name="The Broad Institute Genome Sequencing Center for Infectious Disease"/>
            <person name="Wu L."/>
            <person name="Ma J."/>
        </authorList>
    </citation>
    <scope>NUCLEOTIDE SEQUENCE [LARGE SCALE GENOMIC DNA]</scope>
    <source>
        <strain evidence="9">JCM 16601</strain>
    </source>
</reference>
<feature type="transmembrane region" description="Helical" evidence="6">
    <location>
        <begin position="353"/>
        <end position="373"/>
    </location>
</feature>
<feature type="transmembrane region" description="Helical" evidence="6">
    <location>
        <begin position="316"/>
        <end position="333"/>
    </location>
</feature>
<evidence type="ECO:0000313" key="9">
    <source>
        <dbReference type="Proteomes" id="UP001500742"/>
    </source>
</evidence>
<evidence type="ECO:0000256" key="4">
    <source>
        <dbReference type="ARBA" id="ARBA00022989"/>
    </source>
</evidence>
<dbReference type="Pfam" id="PF07690">
    <property type="entry name" value="MFS_1"/>
    <property type="match status" value="1"/>
</dbReference>
<dbReference type="SUPFAM" id="SSF103473">
    <property type="entry name" value="MFS general substrate transporter"/>
    <property type="match status" value="1"/>
</dbReference>
<comment type="subcellular location">
    <subcellularLocation>
        <location evidence="1">Membrane</location>
        <topology evidence="1">Multi-pass membrane protein</topology>
    </subcellularLocation>
</comment>
<keyword evidence="4 6" id="KW-1133">Transmembrane helix</keyword>
<keyword evidence="2" id="KW-0813">Transport</keyword>
<feature type="transmembrane region" description="Helical" evidence="6">
    <location>
        <begin position="138"/>
        <end position="162"/>
    </location>
</feature>
<feature type="transmembrane region" description="Helical" evidence="6">
    <location>
        <begin position="104"/>
        <end position="126"/>
    </location>
</feature>
<comment type="caution">
    <text evidence="8">The sequence shown here is derived from an EMBL/GenBank/DDBJ whole genome shotgun (WGS) entry which is preliminary data.</text>
</comment>
<evidence type="ECO:0000256" key="5">
    <source>
        <dbReference type="ARBA" id="ARBA00023136"/>
    </source>
</evidence>
<proteinExistence type="predicted"/>
<feature type="transmembrane region" description="Helical" evidence="6">
    <location>
        <begin position="50"/>
        <end position="71"/>
    </location>
</feature>
<gene>
    <name evidence="8" type="ORF">GCM10022210_51150</name>
</gene>
<name>A0ABP7R160_9SPHI</name>
<feature type="transmembrane region" description="Helical" evidence="6">
    <location>
        <begin position="293"/>
        <end position="310"/>
    </location>
</feature>
<dbReference type="PROSITE" id="PS50850">
    <property type="entry name" value="MFS"/>
    <property type="match status" value="1"/>
</dbReference>
<dbReference type="EMBL" id="BAAAZC010000031">
    <property type="protein sequence ID" value="GAA3991097.1"/>
    <property type="molecule type" value="Genomic_DNA"/>
</dbReference>
<evidence type="ECO:0000313" key="8">
    <source>
        <dbReference type="EMBL" id="GAA3991097.1"/>
    </source>
</evidence>
<protein>
    <submittedName>
        <fullName evidence="8">MFS transporter</fullName>
    </submittedName>
</protein>
<keyword evidence="3 6" id="KW-0812">Transmembrane</keyword>
<feature type="transmembrane region" description="Helical" evidence="6">
    <location>
        <begin position="385"/>
        <end position="403"/>
    </location>
</feature>
<feature type="transmembrane region" description="Helical" evidence="6">
    <location>
        <begin position="168"/>
        <end position="186"/>
    </location>
</feature>
<feature type="domain" description="Major facilitator superfamily (MFS) profile" evidence="7">
    <location>
        <begin position="11"/>
        <end position="407"/>
    </location>
</feature>
<feature type="transmembrane region" description="Helical" evidence="6">
    <location>
        <begin position="221"/>
        <end position="238"/>
    </location>
</feature>
<evidence type="ECO:0000256" key="1">
    <source>
        <dbReference type="ARBA" id="ARBA00004141"/>
    </source>
</evidence>
<feature type="transmembrane region" description="Helical" evidence="6">
    <location>
        <begin position="78"/>
        <end position="98"/>
    </location>
</feature>
<feature type="transmembrane region" description="Helical" evidence="6">
    <location>
        <begin position="258"/>
        <end position="281"/>
    </location>
</feature>
<keyword evidence="5 6" id="KW-0472">Membrane</keyword>
<dbReference type="PANTHER" id="PTHR23505:SF79">
    <property type="entry name" value="PROTEIN SPINSTER"/>
    <property type="match status" value="1"/>
</dbReference>
<evidence type="ECO:0000256" key="3">
    <source>
        <dbReference type="ARBA" id="ARBA00022692"/>
    </source>
</evidence>
<dbReference type="Gene3D" id="1.20.1250.20">
    <property type="entry name" value="MFS general substrate transporter like domains"/>
    <property type="match status" value="2"/>
</dbReference>
<dbReference type="RefSeq" id="WP_259086604.1">
    <property type="nucleotide sequence ID" value="NZ_BAAAZC010000031.1"/>
</dbReference>
<keyword evidence="9" id="KW-1185">Reference proteome</keyword>
<sequence length="413" mass="45000">MKYTKSYPWVLVGLLWGVALLNYMDRQMLSVMKPAMQLDIAELRSATNFGYLMAVFLWIYGLMSPVSGIIADRFNRKWLIVYSLFVWSGVTFAMGYATTFNQIYWLRAIMGISEALYIPAALSLIADFHTAKTRSLAIGVHMTGLYVGQAMGGFGATAAAAFSWQTTFQSFGVVGMAYSLVLILFLKEKEKSVDVTVTATHPLPAKTTLFKGIATLLSNKAFWVILFYFAVSSLPGWATKNWLPTLFAQNLNIPMAQAGPLSTVTIAASSFLGVIFGGILSDKWVQKNKRGRVFTSAIGLALTIPSLLLLGFGHSLLNVIGAGVCFGLGFGLFDANNMPILCQFVSAKYRATAYGIMNMTGVFFGAFITDMLGKSSDAGHLGADFAMLAGVVLIALIMQLYFLKPVNDEYVKA</sequence>
<evidence type="ECO:0000259" key="7">
    <source>
        <dbReference type="PROSITE" id="PS50850"/>
    </source>
</evidence>
<organism evidence="8 9">
    <name type="scientific">Mucilaginibacter dorajii</name>
    <dbReference type="NCBI Taxonomy" id="692994"/>
    <lineage>
        <taxon>Bacteria</taxon>
        <taxon>Pseudomonadati</taxon>
        <taxon>Bacteroidota</taxon>
        <taxon>Sphingobacteriia</taxon>
        <taxon>Sphingobacteriales</taxon>
        <taxon>Sphingobacteriaceae</taxon>
        <taxon>Mucilaginibacter</taxon>
    </lineage>
</organism>